<dbReference type="Gene3D" id="3.20.20.190">
    <property type="entry name" value="Phosphatidylinositol (PI) phosphodiesterase"/>
    <property type="match status" value="1"/>
</dbReference>
<feature type="signal peptide" evidence="5">
    <location>
        <begin position="1"/>
        <end position="19"/>
    </location>
</feature>
<dbReference type="SUPFAM" id="SSF53649">
    <property type="entry name" value="Alkaline phosphatase-like"/>
    <property type="match status" value="1"/>
</dbReference>
<feature type="binding site" evidence="3">
    <location>
        <position position="381"/>
    </location>
    <ligand>
        <name>Mg(2+)</name>
        <dbReference type="ChEBI" id="CHEBI:18420"/>
    </ligand>
</feature>
<organism evidence="6 7">
    <name type="scientific">Sediminicola luteus</name>
    <dbReference type="NCBI Taxonomy" id="319238"/>
    <lineage>
        <taxon>Bacteria</taxon>
        <taxon>Pseudomonadati</taxon>
        <taxon>Bacteroidota</taxon>
        <taxon>Flavobacteriia</taxon>
        <taxon>Flavobacteriales</taxon>
        <taxon>Flavobacteriaceae</taxon>
        <taxon>Sediminicola</taxon>
    </lineage>
</organism>
<keyword evidence="7" id="KW-1185">Reference proteome</keyword>
<dbReference type="Proteomes" id="UP000219559">
    <property type="component" value="Unassembled WGS sequence"/>
</dbReference>
<name>A0A2A4G9Q4_9FLAO</name>
<feature type="active site" description="Phosphoserine intermediate" evidence="2">
    <location>
        <position position="328"/>
    </location>
</feature>
<dbReference type="OrthoDB" id="9794455at2"/>
<dbReference type="PANTHER" id="PTHR11596:SF5">
    <property type="entry name" value="ALKALINE PHOSPHATASE"/>
    <property type="match status" value="1"/>
</dbReference>
<keyword evidence="3" id="KW-0460">Magnesium</keyword>
<sequence>MFRNLILCSFLFLSKGLMAQSPEVKIHSHNDYQQETPFWNAFSAKAASIEVDVFLKNRQLYVAHEEETISTARTLATDYLAPLETIAARYGTERLGFQLMIDSKTEAYTTLKAIDAALQPYLVFLWPNNPDGVRVVISGKRPKPADYGQYPDYIQFDCQNMDNVPSAAWQKIAMISTGFYRLSRWNGKGRFTHKDLERVTAFIAKAKSFEKPVRLWATPDSKTAWKKLYDLGVDYINTDHPQRVRMFFDGLEDCESQLTKKKEVYRPSYDYIQTGKRPKNVILMIGDGMGLAQISAATLSNGGQLSLTQLTDIGFVQTQATDDFTTDSAAGATAYATGVRTNNRAIGVGPNGKPLGNLPQLLSQKGWHTALITTDALTGATPGAFYAHVVDRGEEETMAKQFVENPFTLFAGAGKANFSAKQLERLEENGFEWAASVSEVSQKGQAGRLGLFLAEGALPAKMDGRGNLMPELMEGALRYLKSKKKPFFMLMENGMVDSFGHANHTQGIVTEVLDFDACIAQALRFADGNNETLVIVTADHETGGFSLPQGHMEQGYIQGDFTTHDHTGIMVPIFAYGPGAEHFKGVCRNNQVFDKILEALEIEP</sequence>
<evidence type="ECO:0000256" key="2">
    <source>
        <dbReference type="PIRSR" id="PIRSR601952-1"/>
    </source>
</evidence>
<proteinExistence type="inferred from homology"/>
<comment type="cofactor">
    <cofactor evidence="3">
        <name>Zn(2+)</name>
        <dbReference type="ChEBI" id="CHEBI:29105"/>
    </cofactor>
    <text evidence="3">Binds 2 Zn(2+) ions.</text>
</comment>
<dbReference type="GO" id="GO:0046872">
    <property type="term" value="F:metal ion binding"/>
    <property type="evidence" value="ECO:0007669"/>
    <property type="project" value="UniProtKB-KW"/>
</dbReference>
<dbReference type="CDD" id="cd08577">
    <property type="entry name" value="PI-PLCc_GDPD_SF_unchar3"/>
    <property type="match status" value="1"/>
</dbReference>
<feature type="binding site" evidence="3">
    <location>
        <position position="287"/>
    </location>
    <ligand>
        <name>Mg(2+)</name>
        <dbReference type="ChEBI" id="CHEBI:18420"/>
    </ligand>
</feature>
<evidence type="ECO:0008006" key="8">
    <source>
        <dbReference type="Google" id="ProtNLM"/>
    </source>
</evidence>
<dbReference type="Pfam" id="PF13653">
    <property type="entry name" value="GDPD_2"/>
    <property type="match status" value="1"/>
</dbReference>
<comment type="caution">
    <text evidence="6">The sequence shown here is derived from an EMBL/GenBank/DDBJ whole genome shotgun (WGS) entry which is preliminary data.</text>
</comment>
<dbReference type="InterPro" id="IPR039559">
    <property type="entry name" value="AIM6_PI-PLC-like_dom"/>
</dbReference>
<dbReference type="Pfam" id="PF00245">
    <property type="entry name" value="Alk_phosphatase"/>
    <property type="match status" value="1"/>
</dbReference>
<reference evidence="6 7" key="1">
    <citation type="submission" date="2017-04" db="EMBL/GenBank/DDBJ databases">
        <title>A new member of the family Flavobacteriaceae isolated from ascidians.</title>
        <authorList>
            <person name="Chen L."/>
        </authorList>
    </citation>
    <scope>NUCLEOTIDE SEQUENCE [LARGE SCALE GENOMIC DNA]</scope>
    <source>
        <strain evidence="6 7">HQA918</strain>
    </source>
</reference>
<evidence type="ECO:0000256" key="3">
    <source>
        <dbReference type="PIRSR" id="PIRSR601952-2"/>
    </source>
</evidence>
<feature type="binding site" evidence="3">
    <location>
        <position position="492"/>
    </location>
    <ligand>
        <name>Mg(2+)</name>
        <dbReference type="ChEBI" id="CHEBI:18420"/>
    </ligand>
</feature>
<evidence type="ECO:0000256" key="1">
    <source>
        <dbReference type="ARBA" id="ARBA00022553"/>
    </source>
</evidence>
<dbReference type="PANTHER" id="PTHR11596">
    <property type="entry name" value="ALKALINE PHOSPHATASE"/>
    <property type="match status" value="1"/>
</dbReference>
<dbReference type="Gene3D" id="3.40.720.10">
    <property type="entry name" value="Alkaline Phosphatase, subunit A"/>
    <property type="match status" value="1"/>
</dbReference>
<evidence type="ECO:0000256" key="4">
    <source>
        <dbReference type="RuleBase" id="RU003946"/>
    </source>
</evidence>
<feature type="binding site" evidence="3">
    <location>
        <position position="287"/>
    </location>
    <ligand>
        <name>Zn(2+)</name>
        <dbReference type="ChEBI" id="CHEBI:29105"/>
        <label>2</label>
    </ligand>
</feature>
<accession>A0A2A4G9Q4</accession>
<feature type="binding site" evidence="3">
    <location>
        <position position="539"/>
    </location>
    <ligand>
        <name>Zn(2+)</name>
        <dbReference type="ChEBI" id="CHEBI:29105"/>
        <label>2</label>
    </ligand>
</feature>
<protein>
    <recommendedName>
        <fullName evidence="8">Alkaline phosphatase</fullName>
    </recommendedName>
</protein>
<evidence type="ECO:0000313" key="6">
    <source>
        <dbReference type="EMBL" id="PCE64492.1"/>
    </source>
</evidence>
<dbReference type="EMBL" id="NBWU01000003">
    <property type="protein sequence ID" value="PCE64492.1"/>
    <property type="molecule type" value="Genomic_DNA"/>
</dbReference>
<dbReference type="AlphaFoldDB" id="A0A2A4G9Q4"/>
<dbReference type="PRINTS" id="PR00113">
    <property type="entry name" value="ALKPHPHTASE"/>
</dbReference>
<dbReference type="GO" id="GO:0004035">
    <property type="term" value="F:alkaline phosphatase activity"/>
    <property type="evidence" value="ECO:0007669"/>
    <property type="project" value="TreeGrafter"/>
</dbReference>
<keyword evidence="3" id="KW-0862">Zinc</keyword>
<dbReference type="CDD" id="cd16012">
    <property type="entry name" value="ALP"/>
    <property type="match status" value="1"/>
</dbReference>
<dbReference type="SUPFAM" id="SSF51695">
    <property type="entry name" value="PLC-like phosphodiesterases"/>
    <property type="match status" value="1"/>
</dbReference>
<dbReference type="InterPro" id="IPR017850">
    <property type="entry name" value="Alkaline_phosphatase_core_sf"/>
</dbReference>
<dbReference type="InterPro" id="IPR017946">
    <property type="entry name" value="PLC-like_Pdiesterase_TIM-brl"/>
</dbReference>
<evidence type="ECO:0000313" key="7">
    <source>
        <dbReference type="Proteomes" id="UP000219559"/>
    </source>
</evidence>
<keyword evidence="3" id="KW-0479">Metal-binding</keyword>
<comment type="cofactor">
    <cofactor evidence="3">
        <name>Mg(2+)</name>
        <dbReference type="ChEBI" id="CHEBI:18420"/>
    </cofactor>
    <text evidence="3">Binds 1 Mg(2+) ion.</text>
</comment>
<feature type="binding site" evidence="3">
    <location>
        <position position="497"/>
    </location>
    <ligand>
        <name>Zn(2+)</name>
        <dbReference type="ChEBI" id="CHEBI:29105"/>
        <label>2</label>
    </ligand>
</feature>
<dbReference type="SMART" id="SM00098">
    <property type="entry name" value="alkPPc"/>
    <property type="match status" value="1"/>
</dbReference>
<feature type="binding site" evidence="3">
    <location>
        <position position="540"/>
    </location>
    <ligand>
        <name>Zn(2+)</name>
        <dbReference type="ChEBI" id="CHEBI:29105"/>
        <label>2</label>
    </ligand>
</feature>
<dbReference type="RefSeq" id="WP_097440613.1">
    <property type="nucleotide sequence ID" value="NZ_KZ300476.1"/>
</dbReference>
<feature type="chain" id="PRO_5013195513" description="Alkaline phosphatase" evidence="5">
    <location>
        <begin position="20"/>
        <end position="604"/>
    </location>
</feature>
<keyword evidence="1" id="KW-0597">Phosphoprotein</keyword>
<evidence type="ECO:0000256" key="5">
    <source>
        <dbReference type="SAM" id="SignalP"/>
    </source>
</evidence>
<keyword evidence="5" id="KW-0732">Signal</keyword>
<dbReference type="GO" id="GO:0008081">
    <property type="term" value="F:phosphoric diester hydrolase activity"/>
    <property type="evidence" value="ECO:0007669"/>
    <property type="project" value="InterPro"/>
</dbReference>
<comment type="similarity">
    <text evidence="4">Belongs to the alkaline phosphatase family.</text>
</comment>
<dbReference type="GO" id="GO:0006629">
    <property type="term" value="P:lipid metabolic process"/>
    <property type="evidence" value="ECO:0007669"/>
    <property type="project" value="InterPro"/>
</dbReference>
<feature type="binding site" evidence="3">
    <location>
        <position position="501"/>
    </location>
    <ligand>
        <name>Zn(2+)</name>
        <dbReference type="ChEBI" id="CHEBI:29105"/>
        <label>2</label>
    </ligand>
</feature>
<dbReference type="InterPro" id="IPR001952">
    <property type="entry name" value="Alkaline_phosphatase"/>
</dbReference>
<gene>
    <name evidence="6" type="ORF">B7P33_09420</name>
</gene>